<sequence>MGMAIRQTIILNNKHAGEATLPAFLIRTFQNSHQKNSFVPIF</sequence>
<protein>
    <submittedName>
        <fullName evidence="1">Uncharacterized protein</fullName>
    </submittedName>
</protein>
<proteinExistence type="predicted"/>
<name>A0A382JI87_9ZZZZ</name>
<organism evidence="1">
    <name type="scientific">marine metagenome</name>
    <dbReference type="NCBI Taxonomy" id="408172"/>
    <lineage>
        <taxon>unclassified sequences</taxon>
        <taxon>metagenomes</taxon>
        <taxon>ecological metagenomes</taxon>
    </lineage>
</organism>
<reference evidence="1" key="1">
    <citation type="submission" date="2018-05" db="EMBL/GenBank/DDBJ databases">
        <authorList>
            <person name="Lanie J.A."/>
            <person name="Ng W.-L."/>
            <person name="Kazmierczak K.M."/>
            <person name="Andrzejewski T.M."/>
            <person name="Davidsen T.M."/>
            <person name="Wayne K.J."/>
            <person name="Tettelin H."/>
            <person name="Glass J.I."/>
            <person name="Rusch D."/>
            <person name="Podicherti R."/>
            <person name="Tsui H.-C.T."/>
            <person name="Winkler M.E."/>
        </authorList>
    </citation>
    <scope>NUCLEOTIDE SEQUENCE</scope>
</reference>
<dbReference type="EMBL" id="UINC01074402">
    <property type="protein sequence ID" value="SVC11556.1"/>
    <property type="molecule type" value="Genomic_DNA"/>
</dbReference>
<dbReference type="AlphaFoldDB" id="A0A382JI87"/>
<gene>
    <name evidence="1" type="ORF">METZ01_LOCUS264410</name>
</gene>
<accession>A0A382JI87</accession>
<evidence type="ECO:0000313" key="1">
    <source>
        <dbReference type="EMBL" id="SVC11556.1"/>
    </source>
</evidence>